<keyword evidence="3" id="KW-0808">Transferase</keyword>
<comment type="caution">
    <text evidence="5">The sequence shown here is derived from an EMBL/GenBank/DDBJ whole genome shotgun (WGS) entry which is preliminary data.</text>
</comment>
<proteinExistence type="inferred from homology"/>
<gene>
    <name evidence="5" type="ORF">C7460_113129</name>
</gene>
<dbReference type="PANTHER" id="PTHR43179">
    <property type="entry name" value="RHAMNOSYLTRANSFERASE WBBL"/>
    <property type="match status" value="1"/>
</dbReference>
<evidence type="ECO:0000256" key="1">
    <source>
        <dbReference type="ARBA" id="ARBA00006739"/>
    </source>
</evidence>
<organism evidence="5 6">
    <name type="scientific">Marinoscillum furvescens DSM 4134</name>
    <dbReference type="NCBI Taxonomy" id="1122208"/>
    <lineage>
        <taxon>Bacteria</taxon>
        <taxon>Pseudomonadati</taxon>
        <taxon>Bacteroidota</taxon>
        <taxon>Cytophagia</taxon>
        <taxon>Cytophagales</taxon>
        <taxon>Reichenbachiellaceae</taxon>
        <taxon>Marinoscillum</taxon>
    </lineage>
</organism>
<dbReference type="Proteomes" id="UP000256779">
    <property type="component" value="Unassembled WGS sequence"/>
</dbReference>
<accession>A0A3D9L1B1</accession>
<evidence type="ECO:0000313" key="6">
    <source>
        <dbReference type="Proteomes" id="UP000256779"/>
    </source>
</evidence>
<name>A0A3D9L1B1_MARFU</name>
<dbReference type="CDD" id="cd04186">
    <property type="entry name" value="GT_2_like_c"/>
    <property type="match status" value="1"/>
</dbReference>
<dbReference type="Pfam" id="PF00535">
    <property type="entry name" value="Glycos_transf_2"/>
    <property type="match status" value="1"/>
</dbReference>
<reference evidence="5 6" key="1">
    <citation type="submission" date="2018-07" db="EMBL/GenBank/DDBJ databases">
        <title>Genomic Encyclopedia of Type Strains, Phase IV (KMG-IV): sequencing the most valuable type-strain genomes for metagenomic binning, comparative biology and taxonomic classification.</title>
        <authorList>
            <person name="Goeker M."/>
        </authorList>
    </citation>
    <scope>NUCLEOTIDE SEQUENCE [LARGE SCALE GENOMIC DNA]</scope>
    <source>
        <strain evidence="5 6">DSM 4134</strain>
    </source>
</reference>
<evidence type="ECO:0000313" key="5">
    <source>
        <dbReference type="EMBL" id="RED97080.1"/>
    </source>
</evidence>
<evidence type="ECO:0000256" key="3">
    <source>
        <dbReference type="ARBA" id="ARBA00022679"/>
    </source>
</evidence>
<keyword evidence="6" id="KW-1185">Reference proteome</keyword>
<protein>
    <recommendedName>
        <fullName evidence="4">Glycosyltransferase 2-like domain-containing protein</fullName>
    </recommendedName>
</protein>
<feature type="domain" description="Glycosyltransferase 2-like" evidence="4">
    <location>
        <begin position="12"/>
        <end position="184"/>
    </location>
</feature>
<keyword evidence="2" id="KW-0328">Glycosyltransferase</keyword>
<dbReference type="Gene3D" id="3.90.550.10">
    <property type="entry name" value="Spore Coat Polysaccharide Biosynthesis Protein SpsA, Chain A"/>
    <property type="match status" value="1"/>
</dbReference>
<sequence>MDTSTAAYPLVSISIVNYNTTDYTRKLLHSLRNITYSHIEIFVVDNASADSSCDDLKVEFPEIHLLKSPVNLGYAGANNLAIRQSKGELVLIMNNDIEVQPGFMEPLVSTFLAYPKAGMASPRIQYAGADKRIQYAGSPGIHAWTGRGKKTGHMQKDRGQYSYFAPTKLVHGACMMVSRALIKEAGLYPEQYFLYYEEHDWAMKARSKGFELYYVGTSCITHYASATAGANSPMKTYYMIRNRLLFLRRNHRGLSRLAALLVFIFLAFPKKLFQYLWKRDYANLKATMAGVKWHLSPVATDKSRAFSTQY</sequence>
<dbReference type="EMBL" id="QREG01000013">
    <property type="protein sequence ID" value="RED97080.1"/>
    <property type="molecule type" value="Genomic_DNA"/>
</dbReference>
<evidence type="ECO:0000256" key="2">
    <source>
        <dbReference type="ARBA" id="ARBA00022676"/>
    </source>
</evidence>
<dbReference type="SUPFAM" id="SSF53448">
    <property type="entry name" value="Nucleotide-diphospho-sugar transferases"/>
    <property type="match status" value="1"/>
</dbReference>
<comment type="similarity">
    <text evidence="1">Belongs to the glycosyltransferase 2 family.</text>
</comment>
<dbReference type="InterPro" id="IPR029044">
    <property type="entry name" value="Nucleotide-diphossugar_trans"/>
</dbReference>
<dbReference type="RefSeq" id="WP_115868819.1">
    <property type="nucleotide sequence ID" value="NZ_QREG01000013.1"/>
</dbReference>
<dbReference type="OrthoDB" id="9771846at2"/>
<dbReference type="InterPro" id="IPR001173">
    <property type="entry name" value="Glyco_trans_2-like"/>
</dbReference>
<evidence type="ECO:0000259" key="4">
    <source>
        <dbReference type="Pfam" id="PF00535"/>
    </source>
</evidence>
<dbReference type="PANTHER" id="PTHR43179:SF12">
    <property type="entry name" value="GALACTOFURANOSYLTRANSFERASE GLFT2"/>
    <property type="match status" value="1"/>
</dbReference>
<dbReference type="AlphaFoldDB" id="A0A3D9L1B1"/>
<dbReference type="GO" id="GO:0016757">
    <property type="term" value="F:glycosyltransferase activity"/>
    <property type="evidence" value="ECO:0007669"/>
    <property type="project" value="UniProtKB-KW"/>
</dbReference>